<reference evidence="7 8" key="1">
    <citation type="submission" date="2019-09" db="EMBL/GenBank/DDBJ databases">
        <title>Report of infection by Mycobacterium simiae a patient suffering from pulmonary tuberculosis.</title>
        <authorList>
            <person name="Mohanty P.S."/>
            <person name="Bansal A.K."/>
            <person name="Singh H."/>
            <person name="Sharma S."/>
            <person name="Patil S.A."/>
            <person name="Upadhaya P."/>
            <person name="Singh P.K."/>
            <person name="Kumar D."/>
            <person name="Kumar S."/>
            <person name="Singh R.K."/>
            <person name="Chaudhary B."/>
        </authorList>
    </citation>
    <scope>NUCLEOTIDE SEQUENCE [LARGE SCALE GENOMIC DNA]</scope>
    <source>
        <strain evidence="7 8">JAL-560-SIM</strain>
    </source>
</reference>
<dbReference type="SUPFAM" id="SSF53474">
    <property type="entry name" value="alpha/beta-Hydrolases"/>
    <property type="match status" value="1"/>
</dbReference>
<proteinExistence type="inferred from homology"/>
<evidence type="ECO:0000313" key="7">
    <source>
        <dbReference type="EMBL" id="KAA1251695.1"/>
    </source>
</evidence>
<dbReference type="Pfam" id="PF00501">
    <property type="entry name" value="AMP-binding"/>
    <property type="match status" value="1"/>
</dbReference>
<keyword evidence="8" id="KW-1185">Reference proteome</keyword>
<organism evidence="7 8">
    <name type="scientific">Mycobacterium simiae</name>
    <name type="common">Mycobacterium habana</name>
    <dbReference type="NCBI Taxonomy" id="1784"/>
    <lineage>
        <taxon>Bacteria</taxon>
        <taxon>Bacillati</taxon>
        <taxon>Actinomycetota</taxon>
        <taxon>Actinomycetes</taxon>
        <taxon>Mycobacteriales</taxon>
        <taxon>Mycobacteriaceae</taxon>
        <taxon>Mycobacterium</taxon>
        <taxon>Mycobacterium simiae complex</taxon>
    </lineage>
</organism>
<feature type="region of interest" description="Disordered" evidence="5">
    <location>
        <begin position="961"/>
        <end position="982"/>
    </location>
</feature>
<dbReference type="GO" id="GO:0005524">
    <property type="term" value="F:ATP binding"/>
    <property type="evidence" value="ECO:0007669"/>
    <property type="project" value="UniProtKB-KW"/>
</dbReference>
<dbReference type="NCBIfam" id="NF005898">
    <property type="entry name" value="PRK07868.1"/>
    <property type="match status" value="1"/>
</dbReference>
<protein>
    <submittedName>
        <fullName evidence="7">AMP-binding protein</fullName>
    </submittedName>
</protein>
<dbReference type="GO" id="GO:0005886">
    <property type="term" value="C:plasma membrane"/>
    <property type="evidence" value="ECO:0007669"/>
    <property type="project" value="TreeGrafter"/>
</dbReference>
<comment type="caution">
    <text evidence="7">The sequence shown here is derived from an EMBL/GenBank/DDBJ whole genome shotgun (WGS) entry which is preliminary data.</text>
</comment>
<evidence type="ECO:0000259" key="6">
    <source>
        <dbReference type="Pfam" id="PF00501"/>
    </source>
</evidence>
<dbReference type="InterPro" id="IPR000873">
    <property type="entry name" value="AMP-dep_synth/lig_dom"/>
</dbReference>
<dbReference type="PANTHER" id="PTHR43107">
    <property type="entry name" value="LONG-CHAIN FATTY ACID TRANSPORT PROTEIN"/>
    <property type="match status" value="1"/>
</dbReference>
<accession>A0A5B1BVC5</accession>
<dbReference type="EMBL" id="VTZN01000009">
    <property type="protein sequence ID" value="KAA1251695.1"/>
    <property type="molecule type" value="Genomic_DNA"/>
</dbReference>
<dbReference type="SUPFAM" id="SSF56801">
    <property type="entry name" value="Acetyl-CoA synthetase-like"/>
    <property type="match status" value="1"/>
</dbReference>
<name>A0A5B1BVC5_MYCSI</name>
<dbReference type="AlphaFoldDB" id="A0A5B1BVC5"/>
<comment type="similarity">
    <text evidence="1">Belongs to the ATP-dependent AMP-binding enzyme family.</text>
</comment>
<evidence type="ECO:0000313" key="8">
    <source>
        <dbReference type="Proteomes" id="UP000324701"/>
    </source>
</evidence>
<dbReference type="GO" id="GO:0004467">
    <property type="term" value="F:long-chain fatty acid-CoA ligase activity"/>
    <property type="evidence" value="ECO:0007669"/>
    <property type="project" value="TreeGrafter"/>
</dbReference>
<dbReference type="InterPro" id="IPR042099">
    <property type="entry name" value="ANL_N_sf"/>
</dbReference>
<evidence type="ECO:0000256" key="5">
    <source>
        <dbReference type="SAM" id="MobiDB-lite"/>
    </source>
</evidence>
<dbReference type="OrthoDB" id="4854336at2"/>
<keyword evidence="3" id="KW-0547">Nucleotide-binding</keyword>
<dbReference type="InterPro" id="IPR029058">
    <property type="entry name" value="AB_hydrolase_fold"/>
</dbReference>
<dbReference type="PANTHER" id="PTHR43107:SF15">
    <property type="entry name" value="FATTY ACID TRANSPORT PROTEIN 3, ISOFORM A"/>
    <property type="match status" value="1"/>
</dbReference>
<sequence length="982" mass="104637">MQNGAEVLRFGGLETGSRPSPFQIVERCDMYRLRRYFPDSATDRSRPPVVLVPPMMMSANVFDVTRDQGAVGILHDLGVDPWVVDFGSPDRESGGLERTLSDHVVALSRIVDSVRAHTGRNVHLAGYSQGGMFCYQTAAYRRSEGLASVITFGSAVDSLSGLPFGIPAALAVRGAQLVADHLFNRLSVSGWMARAGFQLLDPIKTVRARWDFLRQLHDREALLPREQQRRFLEAEGWVAWSGPAVAELLRQFVVHNRMMAGGAVIDGTLITLAEITCPVLVFLGEVDNIGQPASVRGIVRAAPRAEVSEAPLRAGHFGLVVGSTAATRTWPTVGNWVLWQDGRGPRPEGVMAMVSGSSVGGDGAAGLSAWIGHSAGVLAELGIGVGLGLADAAAGAARSGREIAGEAVRTVPRLARLGRLQPHTRVSLGGLMADQANRAPEEECFLFEDRVHTNAAVDHRIDDAVRGLVAAGIRQGAHIGVLMDTSPSAVTAIAALSRLGAVAVLLPPDADLAAAVQLCEVADIVTDSHHLAAATATGARVLVLGRGRTADRCPTESDQIVELDRLDLPAERLPQWYRPNPGRASDLAFVFFSTTGGRRVIKEVTNHRWALSAYGTATAAALGRGDTIYCVTPLHHPSGLMVGLGGAVAGGSRIALTRGVDPTRFADEVHRYGVTVVTYTWALLVELVEATSPELAEHHPIRLFIGAGMPTGLWRKVTDRFAPARVLEFYASTEGDAVLANVAGTKIGARGRPLPGSTEIRLGGYDAATGRFIEDDHGFVRPCVDDEVGLLLAKPRSGLDAAHVAMRSVFAEGDTWITTEHLFRRDSDGDYWFVDNRNTVIQSVRGPVFCQPICDALGGITAIDLAVVYPVATDTHDVAVVAVTLGKDAVLNAASLTTALGGLPRDQCPAIVHIVDRIPLTPSYRPLSTALRQAGLPTPGDSTWYHDFTDGHYRHRPPLATIGGAATTSNPRNGAKRVTGPV</sequence>
<dbReference type="GO" id="GO:0044539">
    <property type="term" value="P:long-chain fatty acid import into cell"/>
    <property type="evidence" value="ECO:0007669"/>
    <property type="project" value="TreeGrafter"/>
</dbReference>
<feature type="domain" description="AMP-dependent synthetase/ligase" evidence="6">
    <location>
        <begin position="434"/>
        <end position="773"/>
    </location>
</feature>
<keyword evidence="2" id="KW-0436">Ligase</keyword>
<evidence type="ECO:0000256" key="4">
    <source>
        <dbReference type="ARBA" id="ARBA00022840"/>
    </source>
</evidence>
<evidence type="ECO:0000256" key="2">
    <source>
        <dbReference type="ARBA" id="ARBA00022598"/>
    </source>
</evidence>
<dbReference type="Proteomes" id="UP000324701">
    <property type="component" value="Unassembled WGS sequence"/>
</dbReference>
<keyword evidence="4" id="KW-0067">ATP-binding</keyword>
<evidence type="ECO:0000256" key="1">
    <source>
        <dbReference type="ARBA" id="ARBA00006432"/>
    </source>
</evidence>
<dbReference type="Gene3D" id="3.40.50.12780">
    <property type="entry name" value="N-terminal domain of ligase-like"/>
    <property type="match status" value="1"/>
</dbReference>
<dbReference type="Gene3D" id="3.40.50.1820">
    <property type="entry name" value="alpha/beta hydrolase"/>
    <property type="match status" value="1"/>
</dbReference>
<dbReference type="GO" id="GO:0005324">
    <property type="term" value="F:long-chain fatty acid transmembrane transporter activity"/>
    <property type="evidence" value="ECO:0007669"/>
    <property type="project" value="TreeGrafter"/>
</dbReference>
<evidence type="ECO:0000256" key="3">
    <source>
        <dbReference type="ARBA" id="ARBA00022741"/>
    </source>
</evidence>
<gene>
    <name evidence="7" type="ORF">F0Q45_03015</name>
</gene>